<proteinExistence type="predicted"/>
<organism evidence="2 3">
    <name type="scientific">Corchorus capsularis</name>
    <name type="common">Jute</name>
    <dbReference type="NCBI Taxonomy" id="210143"/>
    <lineage>
        <taxon>Eukaryota</taxon>
        <taxon>Viridiplantae</taxon>
        <taxon>Streptophyta</taxon>
        <taxon>Embryophyta</taxon>
        <taxon>Tracheophyta</taxon>
        <taxon>Spermatophyta</taxon>
        <taxon>Magnoliopsida</taxon>
        <taxon>eudicotyledons</taxon>
        <taxon>Gunneridae</taxon>
        <taxon>Pentapetalae</taxon>
        <taxon>rosids</taxon>
        <taxon>malvids</taxon>
        <taxon>Malvales</taxon>
        <taxon>Malvaceae</taxon>
        <taxon>Grewioideae</taxon>
        <taxon>Apeibeae</taxon>
        <taxon>Corchorus</taxon>
    </lineage>
</organism>
<evidence type="ECO:0000256" key="1">
    <source>
        <dbReference type="SAM" id="MobiDB-lite"/>
    </source>
</evidence>
<feature type="compositionally biased region" description="Polar residues" evidence="1">
    <location>
        <begin position="18"/>
        <end position="36"/>
    </location>
</feature>
<feature type="region of interest" description="Disordered" evidence="1">
    <location>
        <begin position="1"/>
        <end position="56"/>
    </location>
</feature>
<dbReference type="Proteomes" id="UP000188268">
    <property type="component" value="Unassembled WGS sequence"/>
</dbReference>
<dbReference type="AlphaFoldDB" id="A0A1R3H4L0"/>
<name>A0A1R3H4L0_COCAP</name>
<sequence>MASKNNSSSSSLSNSKSQTRMTCLCSPTTHPGSFRCSQHRNSIKRPGGSSRRRARVVPVSSNNWELSTVAKANSIKALLLQMIKPSSHDLRRRRNFQPKPSRFCLLNGNGNSFGIAVL</sequence>
<dbReference type="EMBL" id="AWWV01012654">
    <property type="protein sequence ID" value="OMO65271.1"/>
    <property type="molecule type" value="Genomic_DNA"/>
</dbReference>
<dbReference type="PANTHER" id="PTHR33132">
    <property type="entry name" value="OSJNBB0118P14.9 PROTEIN"/>
    <property type="match status" value="1"/>
</dbReference>
<dbReference type="OrthoDB" id="961710at2759"/>
<evidence type="ECO:0000313" key="2">
    <source>
        <dbReference type="EMBL" id="OMO65271.1"/>
    </source>
</evidence>
<protein>
    <recommendedName>
        <fullName evidence="4">Serine-rich protein-like protein</fullName>
    </recommendedName>
</protein>
<evidence type="ECO:0008006" key="4">
    <source>
        <dbReference type="Google" id="ProtNLM"/>
    </source>
</evidence>
<dbReference type="OMA" id="MTCLCSP"/>
<gene>
    <name evidence="2" type="ORF">CCACVL1_21568</name>
</gene>
<feature type="compositionally biased region" description="Low complexity" evidence="1">
    <location>
        <begin position="1"/>
        <end position="17"/>
    </location>
</feature>
<accession>A0A1R3H4L0</accession>
<keyword evidence="3" id="KW-1185">Reference proteome</keyword>
<evidence type="ECO:0000313" key="3">
    <source>
        <dbReference type="Proteomes" id="UP000188268"/>
    </source>
</evidence>
<dbReference type="STRING" id="210143.A0A1R3H4L0"/>
<comment type="caution">
    <text evidence="2">The sequence shown here is derived from an EMBL/GenBank/DDBJ whole genome shotgun (WGS) entry which is preliminary data.</text>
</comment>
<dbReference type="Gramene" id="OMO65271">
    <property type="protein sequence ID" value="OMO65271"/>
    <property type="gene ID" value="CCACVL1_21568"/>
</dbReference>
<dbReference type="PANTHER" id="PTHR33132:SF142">
    <property type="entry name" value="SERINE-RICH PROTEIN-LIKE PROTEIN"/>
    <property type="match status" value="1"/>
</dbReference>
<reference evidence="2 3" key="1">
    <citation type="submission" date="2013-09" db="EMBL/GenBank/DDBJ databases">
        <title>Corchorus capsularis genome sequencing.</title>
        <authorList>
            <person name="Alam M."/>
            <person name="Haque M.S."/>
            <person name="Islam M.S."/>
            <person name="Emdad E.M."/>
            <person name="Islam M.M."/>
            <person name="Ahmed B."/>
            <person name="Halim A."/>
            <person name="Hossen Q.M.M."/>
            <person name="Hossain M.Z."/>
            <person name="Ahmed R."/>
            <person name="Khan M.M."/>
            <person name="Islam R."/>
            <person name="Rashid M.M."/>
            <person name="Khan S.A."/>
            <person name="Rahman M.S."/>
            <person name="Alam M."/>
        </authorList>
    </citation>
    <scope>NUCLEOTIDE SEQUENCE [LARGE SCALE GENOMIC DNA]</scope>
    <source>
        <strain evidence="3">cv. CVL-1</strain>
        <tissue evidence="2">Whole seedling</tissue>
    </source>
</reference>